<dbReference type="Gene3D" id="3.30.1050.10">
    <property type="entry name" value="SCP2 sterol-binding domain"/>
    <property type="match status" value="1"/>
</dbReference>
<organism evidence="3 4">
    <name type="scientific">Yersinia entomophaga</name>
    <dbReference type="NCBI Taxonomy" id="935293"/>
    <lineage>
        <taxon>Bacteria</taxon>
        <taxon>Pseudomonadati</taxon>
        <taxon>Pseudomonadota</taxon>
        <taxon>Gammaproteobacteria</taxon>
        <taxon>Enterobacterales</taxon>
        <taxon>Yersiniaceae</taxon>
        <taxon>Yersinia</taxon>
    </lineage>
</organism>
<reference evidence="3 4" key="1">
    <citation type="journal article" date="2016" name="Toxins">
        <title>The Draft Genome Sequence of the Yersinia entomophaga Entomopathogenic Type Strain MH96T.</title>
        <authorList>
            <person name="Hurst M.R."/>
            <person name="Beattie A."/>
            <person name="Altermann E."/>
            <person name="Moraga R.M."/>
            <person name="Harper L.A."/>
            <person name="Calder J."/>
            <person name="Laugraud A."/>
        </authorList>
    </citation>
    <scope>NUCLEOTIDE SEQUENCE [LARGE SCALE GENOMIC DNA]</scope>
    <source>
        <strain evidence="3 4">MH96</strain>
    </source>
</reference>
<dbReference type="InterPro" id="IPR003033">
    <property type="entry name" value="SCP2_sterol-bd_dom"/>
</dbReference>
<dbReference type="PANTHER" id="PTHR38693">
    <property type="entry name" value="UBIQUINONE BIOSYNTHESIS PROTEIN UBIJ"/>
    <property type="match status" value="1"/>
</dbReference>
<keyword evidence="4" id="KW-1185">Reference proteome</keyword>
<protein>
    <recommendedName>
        <fullName evidence="1">Ubiquinone biosynthesis accessory factor UbiJ</fullName>
    </recommendedName>
</protein>
<keyword evidence="1" id="KW-0963">Cytoplasm</keyword>
<comment type="subcellular location">
    <subcellularLocation>
        <location evidence="1">Cytoplasm</location>
    </subcellularLocation>
</comment>
<evidence type="ECO:0000313" key="3">
    <source>
        <dbReference type="EMBL" id="ANI29589.1"/>
    </source>
</evidence>
<evidence type="ECO:0000259" key="2">
    <source>
        <dbReference type="Pfam" id="PF02036"/>
    </source>
</evidence>
<sequence>MLLKPMLLKPMLLKPILLTPLITAALETALNSLLFRDRGMKAARSRLSSKVLRVELHELNQPLVLVFSDAQVDVVSAWEGNADCTVKTGIAVLSKLRDRQQLSPLMRSGELIVDGDIQVVQQLVALLDLAEWEPAEWLAPYIGDIAAETIGQTLRKGGKFLVSRFQQQQAYLAEVLTEEWKLAPAPLEIVWFNEEVDAIKRDVDAFDARLAKMEAKR</sequence>
<dbReference type="Pfam" id="PF02036">
    <property type="entry name" value="SCP2"/>
    <property type="match status" value="1"/>
</dbReference>
<dbReference type="InterPro" id="IPR038989">
    <property type="entry name" value="UbiJ"/>
</dbReference>
<comment type="function">
    <text evidence="1">Required for ubiquinone (coenzyme Q) biosynthesis. Binds hydrophobic ubiquinone biosynthetic intermediates via its SCP2 domain and is essential for the stability of the Ubi complex. May constitute a docking platform where Ubi enzymes assemble and access their SCP2-bound polyprenyl substrates.</text>
</comment>
<dbReference type="InterPro" id="IPR036527">
    <property type="entry name" value="SCP2_sterol-bd_dom_sf"/>
</dbReference>
<comment type="similarity">
    <text evidence="1">Belongs to the UbiJ family.</text>
</comment>
<evidence type="ECO:0000256" key="1">
    <source>
        <dbReference type="HAMAP-Rule" id="MF_02215"/>
    </source>
</evidence>
<dbReference type="PANTHER" id="PTHR38693:SF1">
    <property type="entry name" value="UBIQUINONE BIOSYNTHESIS ACCESSORY FACTOR UBIJ"/>
    <property type="match status" value="1"/>
</dbReference>
<comment type="pathway">
    <text evidence="1">Cofactor biosynthesis; ubiquinone biosynthesis.</text>
</comment>
<dbReference type="SUPFAM" id="SSF55718">
    <property type="entry name" value="SCP-like"/>
    <property type="match status" value="1"/>
</dbReference>
<dbReference type="RefSeq" id="WP_064518314.1">
    <property type="nucleotide sequence ID" value="NZ_CBCSBH010000039.1"/>
</dbReference>
<dbReference type="Proteomes" id="UP000266744">
    <property type="component" value="Chromosome"/>
</dbReference>
<proteinExistence type="inferred from homology"/>
<dbReference type="EMBL" id="CP010029">
    <property type="protein sequence ID" value="ANI29589.1"/>
    <property type="molecule type" value="Genomic_DNA"/>
</dbReference>
<dbReference type="HAMAP" id="MF_02215">
    <property type="entry name" value="UbiJ"/>
    <property type="match status" value="1"/>
</dbReference>
<keyword evidence="1" id="KW-0831">Ubiquinone biosynthesis</keyword>
<evidence type="ECO:0000313" key="4">
    <source>
        <dbReference type="Proteomes" id="UP000266744"/>
    </source>
</evidence>
<accession>A0ABM6BJH9</accession>
<feature type="domain" description="SCP2" evidence="2">
    <location>
        <begin position="30"/>
        <end position="128"/>
    </location>
</feature>
<gene>
    <name evidence="1" type="primary">ubiJ</name>
    <name evidence="3" type="ORF">PL78_07070</name>
</gene>
<name>A0ABM6BJH9_YERET</name>